<protein>
    <submittedName>
        <fullName evidence="2">Uncharacterized protein</fullName>
    </submittedName>
</protein>
<evidence type="ECO:0000256" key="1">
    <source>
        <dbReference type="SAM" id="MobiDB-lite"/>
    </source>
</evidence>
<organism evidence="2 3">
    <name type="scientific">Phototrophicus methaneseepsis</name>
    <dbReference type="NCBI Taxonomy" id="2710758"/>
    <lineage>
        <taxon>Bacteria</taxon>
        <taxon>Bacillati</taxon>
        <taxon>Chloroflexota</taxon>
        <taxon>Candidatus Thermofontia</taxon>
        <taxon>Phototrophicales</taxon>
        <taxon>Phototrophicaceae</taxon>
        <taxon>Phototrophicus</taxon>
    </lineage>
</organism>
<name>A0A7S8E922_9CHLR</name>
<dbReference type="KEGG" id="pmet:G4Y79_23290"/>
<accession>A0A7S8E922</accession>
<sequence>MEIVRCVSCDGFGWYEDDFTGESSDCDWCAGIGYVYRDANGIDHKIPERDWARLADQLEALEQERMREMGYQGEAKKPWEQHIREGTQGGQNPYEKGRDEKTDTSQND</sequence>
<feature type="region of interest" description="Disordered" evidence="1">
    <location>
        <begin position="71"/>
        <end position="108"/>
    </location>
</feature>
<dbReference type="EMBL" id="CP062983">
    <property type="protein sequence ID" value="QPC82577.1"/>
    <property type="molecule type" value="Genomic_DNA"/>
</dbReference>
<feature type="compositionally biased region" description="Basic and acidic residues" evidence="1">
    <location>
        <begin position="95"/>
        <end position="108"/>
    </location>
</feature>
<dbReference type="RefSeq" id="WP_195170646.1">
    <property type="nucleotide sequence ID" value="NZ_CP062983.1"/>
</dbReference>
<keyword evidence="3" id="KW-1185">Reference proteome</keyword>
<evidence type="ECO:0000313" key="3">
    <source>
        <dbReference type="Proteomes" id="UP000594468"/>
    </source>
</evidence>
<dbReference type="AlphaFoldDB" id="A0A7S8E922"/>
<reference evidence="2 3" key="1">
    <citation type="submission" date="2020-02" db="EMBL/GenBank/DDBJ databases">
        <authorList>
            <person name="Zheng R.K."/>
            <person name="Sun C.M."/>
        </authorList>
    </citation>
    <scope>NUCLEOTIDE SEQUENCE [LARGE SCALE GENOMIC DNA]</scope>
    <source>
        <strain evidence="3">rifampicinis</strain>
    </source>
</reference>
<gene>
    <name evidence="2" type="ORF">G4Y79_23290</name>
</gene>
<dbReference type="Proteomes" id="UP000594468">
    <property type="component" value="Chromosome"/>
</dbReference>
<evidence type="ECO:0000313" key="2">
    <source>
        <dbReference type="EMBL" id="QPC82577.1"/>
    </source>
</evidence>
<proteinExistence type="predicted"/>
<feature type="compositionally biased region" description="Basic and acidic residues" evidence="1">
    <location>
        <begin position="71"/>
        <end position="85"/>
    </location>
</feature>